<proteinExistence type="predicted"/>
<evidence type="ECO:0000313" key="3">
    <source>
        <dbReference type="Proteomes" id="UP000823405"/>
    </source>
</evidence>
<feature type="region of interest" description="Disordered" evidence="1">
    <location>
        <begin position="145"/>
        <end position="174"/>
    </location>
</feature>
<feature type="compositionally biased region" description="Low complexity" evidence="1">
    <location>
        <begin position="9"/>
        <end position="25"/>
    </location>
</feature>
<organism evidence="2 3">
    <name type="scientific">Linnemannia gamsii</name>
    <dbReference type="NCBI Taxonomy" id="64522"/>
    <lineage>
        <taxon>Eukaryota</taxon>
        <taxon>Fungi</taxon>
        <taxon>Fungi incertae sedis</taxon>
        <taxon>Mucoromycota</taxon>
        <taxon>Mortierellomycotina</taxon>
        <taxon>Mortierellomycetes</taxon>
        <taxon>Mortierellales</taxon>
        <taxon>Mortierellaceae</taxon>
        <taxon>Linnemannia</taxon>
    </lineage>
</organism>
<comment type="caution">
    <text evidence="2">The sequence shown here is derived from an EMBL/GenBank/DDBJ whole genome shotgun (WGS) entry which is preliminary data.</text>
</comment>
<dbReference type="AlphaFoldDB" id="A0A9P6QSA5"/>
<evidence type="ECO:0000256" key="1">
    <source>
        <dbReference type="SAM" id="MobiDB-lite"/>
    </source>
</evidence>
<accession>A0A9P6QSA5</accession>
<sequence>MVNHKHTTSPSISSGSDSGQEESSGAPARAINTGSKKHLTLNHYDFMLDWLERDGSYKRIFGTSGKPIIGKDNDSFGLTEEDYKDEVTTIAKKDCPRFARMNKIFGKKPTVHALASMEGSVNRRLEVHGAEIVIEQLEDYDEETVLGNDDDDYQGERVDVPPQDEFADPEDNPLDEGAQKLLAVVRHGKRALVA</sequence>
<protein>
    <submittedName>
        <fullName evidence="2">Uncharacterized protein</fullName>
    </submittedName>
</protein>
<feature type="compositionally biased region" description="Acidic residues" evidence="1">
    <location>
        <begin position="165"/>
        <end position="174"/>
    </location>
</feature>
<gene>
    <name evidence="2" type="ORF">BGZ97_007295</name>
</gene>
<keyword evidence="3" id="KW-1185">Reference proteome</keyword>
<evidence type="ECO:0000313" key="2">
    <source>
        <dbReference type="EMBL" id="KAG0286839.1"/>
    </source>
</evidence>
<dbReference type="Proteomes" id="UP000823405">
    <property type="component" value="Unassembled WGS sequence"/>
</dbReference>
<feature type="region of interest" description="Disordered" evidence="1">
    <location>
        <begin position="1"/>
        <end position="32"/>
    </location>
</feature>
<name>A0A9P6QSA5_9FUNG</name>
<dbReference type="EMBL" id="JAAAIN010003235">
    <property type="protein sequence ID" value="KAG0286839.1"/>
    <property type="molecule type" value="Genomic_DNA"/>
</dbReference>
<dbReference type="OrthoDB" id="2412347at2759"/>
<reference evidence="2" key="1">
    <citation type="journal article" date="2020" name="Fungal Divers.">
        <title>Resolving the Mortierellaceae phylogeny through synthesis of multi-gene phylogenetics and phylogenomics.</title>
        <authorList>
            <person name="Vandepol N."/>
            <person name="Liber J."/>
            <person name="Desiro A."/>
            <person name="Na H."/>
            <person name="Kennedy M."/>
            <person name="Barry K."/>
            <person name="Grigoriev I.V."/>
            <person name="Miller A.N."/>
            <person name="O'Donnell K."/>
            <person name="Stajich J.E."/>
            <person name="Bonito G."/>
        </authorList>
    </citation>
    <scope>NUCLEOTIDE SEQUENCE</scope>
    <source>
        <strain evidence="2">NVP60</strain>
    </source>
</reference>